<sequence length="334" mass="39246">MDSEKIYKPKLKVFKERAERIPKSEYDSMVGELLVKFGNQFKRIEPTEPMQDKDSFGDIDVIFMPKGSVDEGYESYFREIFGKSFLGYNRTPHSHVHSLLLSVSSQKSVQADFIRAEDQTDFERKLMYYSKGHFSSAVGMMAKKLHFKYSTEGFFKRFKDKRGNWHDIFISDKLSDGLKILGFDRYEFEDIKTTPDIVEFISSSSLFDSSYFQFKDLPRRDRESIKRNAVEEYITQKLAIKNQTRIIDDEDEFFRKFFPEEFEKFKTEAERIEKETYKTGNINGEVVMKAFGLKPCPEVGKVLKFISDFYPNLEDLTDDVIKAVKKNILEKEAF</sequence>
<protein>
    <submittedName>
        <fullName evidence="1">Uncharacterized protein</fullName>
    </submittedName>
</protein>
<name>A0A1G2LPM3_9BACT</name>
<dbReference type="AlphaFoldDB" id="A0A1G2LPM3"/>
<reference evidence="1 2" key="1">
    <citation type="journal article" date="2016" name="Nat. Commun.">
        <title>Thousands of microbial genomes shed light on interconnected biogeochemical processes in an aquifer system.</title>
        <authorList>
            <person name="Anantharaman K."/>
            <person name="Brown C.T."/>
            <person name="Hug L.A."/>
            <person name="Sharon I."/>
            <person name="Castelle C.J."/>
            <person name="Probst A.J."/>
            <person name="Thomas B.C."/>
            <person name="Singh A."/>
            <person name="Wilkins M.J."/>
            <person name="Karaoz U."/>
            <person name="Brodie E.L."/>
            <person name="Williams K.H."/>
            <person name="Hubbard S.S."/>
            <person name="Banfield J.F."/>
        </authorList>
    </citation>
    <scope>NUCLEOTIDE SEQUENCE [LARGE SCALE GENOMIC DNA]</scope>
</reference>
<proteinExistence type="predicted"/>
<comment type="caution">
    <text evidence="1">The sequence shown here is derived from an EMBL/GenBank/DDBJ whole genome shotgun (WGS) entry which is preliminary data.</text>
</comment>
<accession>A0A1G2LPM3</accession>
<gene>
    <name evidence="1" type="ORF">A3G49_00330</name>
</gene>
<evidence type="ECO:0000313" key="1">
    <source>
        <dbReference type="EMBL" id="OHA13523.1"/>
    </source>
</evidence>
<evidence type="ECO:0000313" key="2">
    <source>
        <dbReference type="Proteomes" id="UP000177171"/>
    </source>
</evidence>
<organism evidence="1 2">
    <name type="scientific">Candidatus Sungbacteria bacterium RIFCSPLOWO2_12_FULL_41_11</name>
    <dbReference type="NCBI Taxonomy" id="1802286"/>
    <lineage>
        <taxon>Bacteria</taxon>
        <taxon>Candidatus Sungiibacteriota</taxon>
    </lineage>
</organism>
<dbReference type="Proteomes" id="UP000177171">
    <property type="component" value="Unassembled WGS sequence"/>
</dbReference>
<dbReference type="EMBL" id="MHQY01000025">
    <property type="protein sequence ID" value="OHA13523.1"/>
    <property type="molecule type" value="Genomic_DNA"/>
</dbReference>